<keyword evidence="2" id="KW-0614">Plasmid</keyword>
<evidence type="ECO:0000256" key="1">
    <source>
        <dbReference type="SAM" id="MobiDB-lite"/>
    </source>
</evidence>
<accession>C6BPN9</accession>
<feature type="region of interest" description="Disordered" evidence="1">
    <location>
        <begin position="89"/>
        <end position="111"/>
    </location>
</feature>
<dbReference type="EMBL" id="CP001646">
    <property type="protein sequence ID" value="ACS66163.1"/>
    <property type="molecule type" value="Genomic_DNA"/>
</dbReference>
<dbReference type="KEGG" id="rpf:Rpic12D_4929"/>
<dbReference type="AlphaFoldDB" id="C6BPN9"/>
<protein>
    <submittedName>
        <fullName evidence="2">Uncharacterized protein</fullName>
    </submittedName>
</protein>
<organism evidence="2">
    <name type="scientific">Ralstonia pickettii (strain 12D)</name>
    <dbReference type="NCBI Taxonomy" id="428406"/>
    <lineage>
        <taxon>Bacteria</taxon>
        <taxon>Pseudomonadati</taxon>
        <taxon>Pseudomonadota</taxon>
        <taxon>Betaproteobacteria</taxon>
        <taxon>Burkholderiales</taxon>
        <taxon>Burkholderiaceae</taxon>
        <taxon>Ralstonia</taxon>
    </lineage>
</organism>
<gene>
    <name evidence="2" type="ordered locus">Rpic12D_4929</name>
</gene>
<evidence type="ECO:0000313" key="2">
    <source>
        <dbReference type="EMBL" id="ACS66163.1"/>
    </source>
</evidence>
<reference evidence="2" key="1">
    <citation type="submission" date="2009-06" db="EMBL/GenBank/DDBJ databases">
        <title>Complete sequence plasmid 1 of Ralstonia pickettii 12D.</title>
        <authorList>
            <consortium name="US DOE Joint Genome Institute"/>
            <person name="Lucas S."/>
            <person name="Copeland A."/>
            <person name="Lapidus A."/>
            <person name="Glavina del Rio T."/>
            <person name="Dalin E."/>
            <person name="Tice H."/>
            <person name="Bruce D."/>
            <person name="Goodwin L."/>
            <person name="Pitluck S."/>
            <person name="Sims D."/>
            <person name="Meincke L."/>
            <person name="Brettin T."/>
            <person name="Detter J.C."/>
            <person name="Han C."/>
            <person name="Larimer F."/>
            <person name="Land M."/>
            <person name="Hauser L."/>
            <person name="Kyrpides N."/>
            <person name="Ovchinnikova G."/>
            <person name="Marsh T."/>
            <person name="Richardson P."/>
        </authorList>
    </citation>
    <scope>NUCLEOTIDE SEQUENCE [LARGE SCALE GENOMIC DNA]</scope>
    <source>
        <strain evidence="2">12D</strain>
        <plasmid>12D</plasmid>
        <plasmid evidence="2">pRp12D01</plasmid>
    </source>
</reference>
<feature type="compositionally biased region" description="Polar residues" evidence="1">
    <location>
        <begin position="100"/>
        <end position="111"/>
    </location>
</feature>
<proteinExistence type="predicted"/>
<geneLocation type="plasmid" evidence="2">
    <name>pRp12D01</name>
</geneLocation>
<dbReference type="HOGENOM" id="CLU_2156275_0_0_4"/>
<name>C6BPN9_RALP1</name>
<sequence>MEQIDSAHAEAYEAGVIAANAALEGDTAPILSRDESTLGEPERSYVLGWNSVWAGEENRRRWNRFIPADLDRIVPTLTGGLMSVRSDQEIAKPDTESPPGWTNFTRNLEDT</sequence>